<proteinExistence type="predicted"/>
<sequence>MKKSAPHDPLLICAETTRSQAGKLRKGEIDGYQRDDQGAEGELPLQLDKRAKQRSLRAQASGLQLTLLRTSAKQRLLGSRCTTCARALPRKRAELAPRGDPPAQLSRPQCFAAEITNQHREQSYVVCEKNEEQCESRVYAVTQRHTSPSSKKKHRHRGGTASDARKKSASAATTSTTTQAGRQRHAAPTSVGGGRGQESAWRRRDSSSSNAARSLAAHVVLPLVVAVGEEEKRKEKKGGSPRPAEGRETSSRHRSFRAGGGGLFS</sequence>
<evidence type="ECO:0000313" key="2">
    <source>
        <dbReference type="Proteomes" id="UP000821845"/>
    </source>
</evidence>
<protein>
    <submittedName>
        <fullName evidence="1">Uncharacterized protein</fullName>
    </submittedName>
</protein>
<gene>
    <name evidence="1" type="ORF">HPB50_024619</name>
</gene>
<organism evidence="1 2">
    <name type="scientific">Hyalomma asiaticum</name>
    <name type="common">Tick</name>
    <dbReference type="NCBI Taxonomy" id="266040"/>
    <lineage>
        <taxon>Eukaryota</taxon>
        <taxon>Metazoa</taxon>
        <taxon>Ecdysozoa</taxon>
        <taxon>Arthropoda</taxon>
        <taxon>Chelicerata</taxon>
        <taxon>Arachnida</taxon>
        <taxon>Acari</taxon>
        <taxon>Parasitiformes</taxon>
        <taxon>Ixodida</taxon>
        <taxon>Ixodoidea</taxon>
        <taxon>Ixodidae</taxon>
        <taxon>Hyalomminae</taxon>
        <taxon>Hyalomma</taxon>
    </lineage>
</organism>
<reference evidence="1" key="1">
    <citation type="submission" date="2020-05" db="EMBL/GenBank/DDBJ databases">
        <title>Large-scale comparative analyses of tick genomes elucidate their genetic diversity and vector capacities.</title>
        <authorList>
            <person name="Jia N."/>
            <person name="Wang J."/>
            <person name="Shi W."/>
            <person name="Du L."/>
            <person name="Sun Y."/>
            <person name="Zhan W."/>
            <person name="Jiang J."/>
            <person name="Wang Q."/>
            <person name="Zhang B."/>
            <person name="Ji P."/>
            <person name="Sakyi L.B."/>
            <person name="Cui X."/>
            <person name="Yuan T."/>
            <person name="Jiang B."/>
            <person name="Yang W."/>
            <person name="Lam T.T.-Y."/>
            <person name="Chang Q."/>
            <person name="Ding S."/>
            <person name="Wang X."/>
            <person name="Zhu J."/>
            <person name="Ruan X."/>
            <person name="Zhao L."/>
            <person name="Wei J."/>
            <person name="Que T."/>
            <person name="Du C."/>
            <person name="Cheng J."/>
            <person name="Dai P."/>
            <person name="Han X."/>
            <person name="Huang E."/>
            <person name="Gao Y."/>
            <person name="Liu J."/>
            <person name="Shao H."/>
            <person name="Ye R."/>
            <person name="Li L."/>
            <person name="Wei W."/>
            <person name="Wang X."/>
            <person name="Wang C."/>
            <person name="Yang T."/>
            <person name="Huo Q."/>
            <person name="Li W."/>
            <person name="Guo W."/>
            <person name="Chen H."/>
            <person name="Zhou L."/>
            <person name="Ni X."/>
            <person name="Tian J."/>
            <person name="Zhou Y."/>
            <person name="Sheng Y."/>
            <person name="Liu T."/>
            <person name="Pan Y."/>
            <person name="Xia L."/>
            <person name="Li J."/>
            <person name="Zhao F."/>
            <person name="Cao W."/>
        </authorList>
    </citation>
    <scope>NUCLEOTIDE SEQUENCE</scope>
    <source>
        <strain evidence="1">Hyas-2018</strain>
    </source>
</reference>
<accession>A0ACB7SH20</accession>
<comment type="caution">
    <text evidence="1">The sequence shown here is derived from an EMBL/GenBank/DDBJ whole genome shotgun (WGS) entry which is preliminary data.</text>
</comment>
<dbReference type="EMBL" id="CM023484">
    <property type="protein sequence ID" value="KAH6934487.1"/>
    <property type="molecule type" value="Genomic_DNA"/>
</dbReference>
<dbReference type="Proteomes" id="UP000821845">
    <property type="component" value="Chromosome 4"/>
</dbReference>
<keyword evidence="2" id="KW-1185">Reference proteome</keyword>
<name>A0ACB7SH20_HYAAI</name>
<evidence type="ECO:0000313" key="1">
    <source>
        <dbReference type="EMBL" id="KAH6934487.1"/>
    </source>
</evidence>